<evidence type="ECO:0000313" key="2">
    <source>
        <dbReference type="Proteomes" id="UP000183376"/>
    </source>
</evidence>
<dbReference type="AlphaFoldDB" id="A0A1G9THX1"/>
<name>A0A1G9THX1_ALLAB</name>
<evidence type="ECO:0000313" key="1">
    <source>
        <dbReference type="EMBL" id="SDM47270.1"/>
    </source>
</evidence>
<dbReference type="RefSeq" id="WP_030431716.1">
    <property type="nucleotide sequence ID" value="NZ_JOEF01000020.1"/>
</dbReference>
<organism evidence="1 2">
    <name type="scientific">Allokutzneria albata</name>
    <name type="common">Kibdelosporangium albatum</name>
    <dbReference type="NCBI Taxonomy" id="211114"/>
    <lineage>
        <taxon>Bacteria</taxon>
        <taxon>Bacillati</taxon>
        <taxon>Actinomycetota</taxon>
        <taxon>Actinomycetes</taxon>
        <taxon>Pseudonocardiales</taxon>
        <taxon>Pseudonocardiaceae</taxon>
        <taxon>Allokutzneria</taxon>
    </lineage>
</organism>
<gene>
    <name evidence="1" type="ORF">SAMN04489726_1798</name>
</gene>
<reference evidence="1 2" key="1">
    <citation type="submission" date="2016-10" db="EMBL/GenBank/DDBJ databases">
        <authorList>
            <person name="de Groot N.N."/>
        </authorList>
    </citation>
    <scope>NUCLEOTIDE SEQUENCE [LARGE SCALE GENOMIC DNA]</scope>
    <source>
        <strain evidence="1 2">DSM 44149</strain>
    </source>
</reference>
<accession>A0A1G9THX1</accession>
<dbReference type="OrthoDB" id="5192884at2"/>
<dbReference type="STRING" id="211114.SAMN04489726_1798"/>
<proteinExistence type="predicted"/>
<dbReference type="EMBL" id="LT629701">
    <property type="protein sequence ID" value="SDM47270.1"/>
    <property type="molecule type" value="Genomic_DNA"/>
</dbReference>
<evidence type="ECO:0008006" key="3">
    <source>
        <dbReference type="Google" id="ProtNLM"/>
    </source>
</evidence>
<sequence length="133" mass="14650">MDIFQAVRTLSLPPGQYVVFGSGPLAAHGIRETADVDLFVTTELYQSLKRAGWAEKTQVGGSSCLSIGVYEAYDTWRSGEHFLVPEELIAAAEMINGVPFAPLEYVLSWKKALGRPKDLVDVKLIERHHSCGE</sequence>
<protein>
    <recommendedName>
        <fullName evidence="3">Nucleotidyltransferase domain-containing protein</fullName>
    </recommendedName>
</protein>
<dbReference type="InterPro" id="IPR043519">
    <property type="entry name" value="NT_sf"/>
</dbReference>
<keyword evidence="2" id="KW-1185">Reference proteome</keyword>
<dbReference type="Proteomes" id="UP000183376">
    <property type="component" value="Chromosome I"/>
</dbReference>
<dbReference type="SUPFAM" id="SSF81301">
    <property type="entry name" value="Nucleotidyltransferase"/>
    <property type="match status" value="1"/>
</dbReference>